<proteinExistence type="predicted"/>
<evidence type="ECO:0000313" key="3">
    <source>
        <dbReference type="Proteomes" id="UP000324222"/>
    </source>
</evidence>
<protein>
    <submittedName>
        <fullName evidence="2">Uncharacterized protein</fullName>
    </submittedName>
</protein>
<feature type="compositionally biased region" description="Basic and acidic residues" evidence="1">
    <location>
        <begin position="7"/>
        <end position="17"/>
    </location>
</feature>
<feature type="region of interest" description="Disordered" evidence="1">
    <location>
        <begin position="1"/>
        <end position="38"/>
    </location>
</feature>
<sequence length="134" mass="15194">MSGLESELLKKSRETGRPRVSAGPTRVTLTRPPRSDSCVSHRPAEVAALHITLVDQLNLTCSKFSKMEECRFQTCFPFWIRSQHNTVIYNVHEDSFDDWRVKWTKVICHSTTRNVKGTTFLALDALGSPCGTLR</sequence>
<name>A0A5B7CVC6_PORTR</name>
<keyword evidence="3" id="KW-1185">Reference proteome</keyword>
<reference evidence="2 3" key="1">
    <citation type="submission" date="2019-05" db="EMBL/GenBank/DDBJ databases">
        <title>Another draft genome of Portunus trituberculatus and its Hox gene families provides insights of decapod evolution.</title>
        <authorList>
            <person name="Jeong J.-H."/>
            <person name="Song I."/>
            <person name="Kim S."/>
            <person name="Choi T."/>
            <person name="Kim D."/>
            <person name="Ryu S."/>
            <person name="Kim W."/>
        </authorList>
    </citation>
    <scope>NUCLEOTIDE SEQUENCE [LARGE SCALE GENOMIC DNA]</scope>
    <source>
        <tissue evidence="2">Muscle</tissue>
    </source>
</reference>
<accession>A0A5B7CVC6</accession>
<evidence type="ECO:0000256" key="1">
    <source>
        <dbReference type="SAM" id="MobiDB-lite"/>
    </source>
</evidence>
<gene>
    <name evidence="2" type="ORF">E2C01_005805</name>
</gene>
<dbReference type="Proteomes" id="UP000324222">
    <property type="component" value="Unassembled WGS sequence"/>
</dbReference>
<comment type="caution">
    <text evidence="2">The sequence shown here is derived from an EMBL/GenBank/DDBJ whole genome shotgun (WGS) entry which is preliminary data.</text>
</comment>
<evidence type="ECO:0000313" key="2">
    <source>
        <dbReference type="EMBL" id="MPC13085.1"/>
    </source>
</evidence>
<dbReference type="AlphaFoldDB" id="A0A5B7CVC6"/>
<organism evidence="2 3">
    <name type="scientific">Portunus trituberculatus</name>
    <name type="common">Swimming crab</name>
    <name type="synonym">Neptunus trituberculatus</name>
    <dbReference type="NCBI Taxonomy" id="210409"/>
    <lineage>
        <taxon>Eukaryota</taxon>
        <taxon>Metazoa</taxon>
        <taxon>Ecdysozoa</taxon>
        <taxon>Arthropoda</taxon>
        <taxon>Crustacea</taxon>
        <taxon>Multicrustacea</taxon>
        <taxon>Malacostraca</taxon>
        <taxon>Eumalacostraca</taxon>
        <taxon>Eucarida</taxon>
        <taxon>Decapoda</taxon>
        <taxon>Pleocyemata</taxon>
        <taxon>Brachyura</taxon>
        <taxon>Eubrachyura</taxon>
        <taxon>Portunoidea</taxon>
        <taxon>Portunidae</taxon>
        <taxon>Portuninae</taxon>
        <taxon>Portunus</taxon>
    </lineage>
</organism>
<dbReference type="EMBL" id="VSRR010000256">
    <property type="protein sequence ID" value="MPC13085.1"/>
    <property type="molecule type" value="Genomic_DNA"/>
</dbReference>